<reference evidence="1 2" key="1">
    <citation type="journal article" date="2024" name="Genome Biol. Evol.">
        <title>Chromosome-level genome assembly of the viviparous eelpout Zoarces viviparus.</title>
        <authorList>
            <person name="Fuhrmann N."/>
            <person name="Brasseur M.V."/>
            <person name="Bakowski C.E."/>
            <person name="Podsiadlowski L."/>
            <person name="Prost S."/>
            <person name="Krehenwinkel H."/>
            <person name="Mayer C."/>
        </authorList>
    </citation>
    <scope>NUCLEOTIDE SEQUENCE [LARGE SCALE GENOMIC DNA]</scope>
    <source>
        <tissue evidence="1">Liver</tissue>
    </source>
</reference>
<dbReference type="AlphaFoldDB" id="A0AAW1FU54"/>
<proteinExistence type="predicted"/>
<sequence length="86" mass="9109">MRLVATPPPGTGRSPLEELLAHYLRSGEALVQSVSVLSPLRRGSGAECQRVISAPERLWCRVSAAAGNKRDCTGCSPSLSLLLLGH</sequence>
<name>A0AAW1FU54_ZOAVI</name>
<evidence type="ECO:0000313" key="2">
    <source>
        <dbReference type="Proteomes" id="UP001488805"/>
    </source>
</evidence>
<protein>
    <submittedName>
        <fullName evidence="1">Uncharacterized protein</fullName>
    </submittedName>
</protein>
<organism evidence="1 2">
    <name type="scientific">Zoarces viviparus</name>
    <name type="common">Viviparous eelpout</name>
    <name type="synonym">Blennius viviparus</name>
    <dbReference type="NCBI Taxonomy" id="48416"/>
    <lineage>
        <taxon>Eukaryota</taxon>
        <taxon>Metazoa</taxon>
        <taxon>Chordata</taxon>
        <taxon>Craniata</taxon>
        <taxon>Vertebrata</taxon>
        <taxon>Euteleostomi</taxon>
        <taxon>Actinopterygii</taxon>
        <taxon>Neopterygii</taxon>
        <taxon>Teleostei</taxon>
        <taxon>Neoteleostei</taxon>
        <taxon>Acanthomorphata</taxon>
        <taxon>Eupercaria</taxon>
        <taxon>Perciformes</taxon>
        <taxon>Cottioidei</taxon>
        <taxon>Zoarcales</taxon>
        <taxon>Zoarcidae</taxon>
        <taxon>Zoarcinae</taxon>
        <taxon>Zoarces</taxon>
    </lineage>
</organism>
<evidence type="ECO:0000313" key="1">
    <source>
        <dbReference type="EMBL" id="KAK9538138.1"/>
    </source>
</evidence>
<accession>A0AAW1FU54</accession>
<keyword evidence="2" id="KW-1185">Reference proteome</keyword>
<gene>
    <name evidence="1" type="ORF">VZT92_005693</name>
</gene>
<comment type="caution">
    <text evidence="1">The sequence shown here is derived from an EMBL/GenBank/DDBJ whole genome shotgun (WGS) entry which is preliminary data.</text>
</comment>
<dbReference type="EMBL" id="JBCEZU010000034">
    <property type="protein sequence ID" value="KAK9538138.1"/>
    <property type="molecule type" value="Genomic_DNA"/>
</dbReference>
<dbReference type="Proteomes" id="UP001488805">
    <property type="component" value="Unassembled WGS sequence"/>
</dbReference>